<comment type="similarity">
    <text evidence="2 8">Belongs to the alanine or glycine:cation symporter (AGCS) (TC 2.A.25) family.</text>
</comment>
<organism evidence="9 10">
    <name type="scientific">Candidatus Scybalomonas excrementavium</name>
    <dbReference type="NCBI Taxonomy" id="2840943"/>
    <lineage>
        <taxon>Bacteria</taxon>
        <taxon>Bacillati</taxon>
        <taxon>Bacillota</taxon>
        <taxon>Clostridia</taxon>
        <taxon>Lachnospirales</taxon>
        <taxon>Lachnospiraceae</taxon>
        <taxon>Lachnospiraceae incertae sedis</taxon>
        <taxon>Candidatus Scybalomonas</taxon>
    </lineage>
</organism>
<accession>A0A9D9I180</accession>
<dbReference type="PANTHER" id="PTHR30330">
    <property type="entry name" value="AGSS FAMILY TRANSPORTER, SODIUM-ALANINE"/>
    <property type="match status" value="1"/>
</dbReference>
<feature type="transmembrane region" description="Helical" evidence="8">
    <location>
        <begin position="250"/>
        <end position="271"/>
    </location>
</feature>
<dbReference type="NCBIfam" id="TIGR00835">
    <property type="entry name" value="agcS"/>
    <property type="match status" value="1"/>
</dbReference>
<name>A0A9D9I180_9FIRM</name>
<reference evidence="9" key="2">
    <citation type="journal article" date="2021" name="PeerJ">
        <title>Extensive microbial diversity within the chicken gut microbiome revealed by metagenomics and culture.</title>
        <authorList>
            <person name="Gilroy R."/>
            <person name="Ravi A."/>
            <person name="Getino M."/>
            <person name="Pursley I."/>
            <person name="Horton D.L."/>
            <person name="Alikhan N.F."/>
            <person name="Baker D."/>
            <person name="Gharbi K."/>
            <person name="Hall N."/>
            <person name="Watson M."/>
            <person name="Adriaenssens E.M."/>
            <person name="Foster-Nyarko E."/>
            <person name="Jarju S."/>
            <person name="Secka A."/>
            <person name="Antonio M."/>
            <person name="Oren A."/>
            <person name="Chaudhuri R.R."/>
            <person name="La Ragione R."/>
            <person name="Hildebrand F."/>
            <person name="Pallen M.J."/>
        </authorList>
    </citation>
    <scope>NUCLEOTIDE SEQUENCE</scope>
    <source>
        <strain evidence="9">E3-2379</strain>
    </source>
</reference>
<evidence type="ECO:0000313" key="10">
    <source>
        <dbReference type="Proteomes" id="UP000823618"/>
    </source>
</evidence>
<keyword evidence="4 8" id="KW-1003">Cell membrane</keyword>
<comment type="caution">
    <text evidence="9">The sequence shown here is derived from an EMBL/GenBank/DDBJ whole genome shotgun (WGS) entry which is preliminary data.</text>
</comment>
<evidence type="ECO:0000256" key="3">
    <source>
        <dbReference type="ARBA" id="ARBA00022448"/>
    </source>
</evidence>
<feature type="transmembrane region" description="Helical" evidence="8">
    <location>
        <begin position="193"/>
        <end position="212"/>
    </location>
</feature>
<feature type="transmembrane region" description="Helical" evidence="8">
    <location>
        <begin position="405"/>
        <end position="423"/>
    </location>
</feature>
<gene>
    <name evidence="9" type="ORF">IAC13_08665</name>
</gene>
<dbReference type="InterPro" id="IPR001463">
    <property type="entry name" value="Na/Ala_symport"/>
</dbReference>
<keyword evidence="8" id="KW-0769">Symport</keyword>
<keyword evidence="6 8" id="KW-1133">Transmembrane helix</keyword>
<dbReference type="GO" id="GO:0005886">
    <property type="term" value="C:plasma membrane"/>
    <property type="evidence" value="ECO:0007669"/>
    <property type="project" value="UniProtKB-SubCell"/>
</dbReference>
<dbReference type="Gene3D" id="1.20.1740.10">
    <property type="entry name" value="Amino acid/polyamine transporter I"/>
    <property type="match status" value="1"/>
</dbReference>
<evidence type="ECO:0000256" key="5">
    <source>
        <dbReference type="ARBA" id="ARBA00022692"/>
    </source>
</evidence>
<protein>
    <submittedName>
        <fullName evidence="9">Sodium:alanine symporter family protein</fullName>
    </submittedName>
</protein>
<keyword evidence="7 8" id="KW-0472">Membrane</keyword>
<feature type="transmembrane region" description="Helical" evidence="8">
    <location>
        <begin position="363"/>
        <end position="384"/>
    </location>
</feature>
<comment type="subcellular location">
    <subcellularLocation>
        <location evidence="1 8">Cell membrane</location>
        <topology evidence="1 8">Multi-pass membrane protein</topology>
    </subcellularLocation>
</comment>
<sequence length="489" mass="54598">MESFIHALNDFLWGPPLIILMIVTGLYFTIRSGAFQIVHFPYILKRTVGILFHTKEELKEEKENNVKGLVSPFEAIATAVGGSVGYGNIAAVATAITIGGPGAVFWMWFTALLGMLIKQVEVTLAVYYRRTDEEGNPYGGPTYYMERGLGEERGFGKLWLIPAFIFGIGIFSTFFITASNYTTSKVVAETFGIPKGFVSFCIMIIVSVMVWGGIKRLARIFTKLVPIMSLGYLFFGILSIILNIENLPSVIVSIFHDAFTGTAAFGGFAGVSMRKVISIGMARSVYSNEAGWGSSPMIHASSKTRHPIEQGLWGSFEVFVDTFIVCSITAISVLITEQWTSGAVDAELAMQVFGLQFGQFGRVFITLTMMIFALTTSGGWYAYYETVLRHLAKDHPKLKNIILVIFKRCYAIPPFLLALYLMYVGDISIWTLVDITSGIPTFINVIVILILSKQYFKLLKDYKGRYMNIGEYNEDEPIFYEDKIEKEKK</sequence>
<feature type="transmembrane region" description="Helical" evidence="8">
    <location>
        <begin position="312"/>
        <end position="335"/>
    </location>
</feature>
<dbReference type="PRINTS" id="PR00175">
    <property type="entry name" value="NAALASMPORT"/>
</dbReference>
<feature type="transmembrane region" description="Helical" evidence="8">
    <location>
        <begin position="12"/>
        <end position="30"/>
    </location>
</feature>
<feature type="transmembrane region" description="Helical" evidence="8">
    <location>
        <begin position="158"/>
        <end position="181"/>
    </location>
</feature>
<dbReference type="PANTHER" id="PTHR30330:SF14">
    <property type="entry name" value="SODIUM_AMINO ACID (ALANINE) SYMPORTER"/>
    <property type="match status" value="1"/>
</dbReference>
<evidence type="ECO:0000256" key="2">
    <source>
        <dbReference type="ARBA" id="ARBA00009261"/>
    </source>
</evidence>
<feature type="transmembrane region" description="Helical" evidence="8">
    <location>
        <begin position="429"/>
        <end position="451"/>
    </location>
</feature>
<evidence type="ECO:0000256" key="4">
    <source>
        <dbReference type="ARBA" id="ARBA00022475"/>
    </source>
</evidence>
<evidence type="ECO:0000256" key="1">
    <source>
        <dbReference type="ARBA" id="ARBA00004651"/>
    </source>
</evidence>
<dbReference type="GO" id="GO:0005283">
    <property type="term" value="F:amino acid:sodium symporter activity"/>
    <property type="evidence" value="ECO:0007669"/>
    <property type="project" value="InterPro"/>
</dbReference>
<dbReference type="Pfam" id="PF01235">
    <property type="entry name" value="Na_Ala_symp"/>
    <property type="match status" value="1"/>
</dbReference>
<dbReference type="AlphaFoldDB" id="A0A9D9I180"/>
<evidence type="ECO:0000256" key="8">
    <source>
        <dbReference type="RuleBase" id="RU363064"/>
    </source>
</evidence>
<evidence type="ECO:0000256" key="7">
    <source>
        <dbReference type="ARBA" id="ARBA00023136"/>
    </source>
</evidence>
<proteinExistence type="inferred from homology"/>
<evidence type="ECO:0000313" key="9">
    <source>
        <dbReference type="EMBL" id="MBO8463988.1"/>
    </source>
</evidence>
<reference evidence="9" key="1">
    <citation type="submission" date="2020-10" db="EMBL/GenBank/DDBJ databases">
        <authorList>
            <person name="Gilroy R."/>
        </authorList>
    </citation>
    <scope>NUCLEOTIDE SEQUENCE</scope>
    <source>
        <strain evidence="9">E3-2379</strain>
    </source>
</reference>
<feature type="transmembrane region" description="Helical" evidence="8">
    <location>
        <begin position="224"/>
        <end position="244"/>
    </location>
</feature>
<dbReference type="Proteomes" id="UP000823618">
    <property type="component" value="Unassembled WGS sequence"/>
</dbReference>
<evidence type="ECO:0000256" key="6">
    <source>
        <dbReference type="ARBA" id="ARBA00022989"/>
    </source>
</evidence>
<keyword evidence="3 8" id="KW-0813">Transport</keyword>
<feature type="transmembrane region" description="Helical" evidence="8">
    <location>
        <begin position="75"/>
        <end position="99"/>
    </location>
</feature>
<keyword evidence="5 8" id="KW-0812">Transmembrane</keyword>
<dbReference type="EMBL" id="JADIML010000242">
    <property type="protein sequence ID" value="MBO8463988.1"/>
    <property type="molecule type" value="Genomic_DNA"/>
</dbReference>